<dbReference type="FunFam" id="3.80.10.10:FF:000041">
    <property type="entry name" value="LRR receptor-like serine/threonine-protein kinase ERECTA"/>
    <property type="match status" value="1"/>
</dbReference>
<keyword evidence="5" id="KW-0812">Transmembrane</keyword>
<keyword evidence="7" id="KW-1185">Reference proteome</keyword>
<name>B8C1J8_THAPS</name>
<reference evidence="6 7" key="1">
    <citation type="journal article" date="2004" name="Science">
        <title>The genome of the diatom Thalassiosira pseudonana: ecology, evolution, and metabolism.</title>
        <authorList>
            <person name="Armbrust E.V."/>
            <person name="Berges J.A."/>
            <person name="Bowler C."/>
            <person name="Green B.R."/>
            <person name="Martinez D."/>
            <person name="Putnam N.H."/>
            <person name="Zhou S."/>
            <person name="Allen A.E."/>
            <person name="Apt K.E."/>
            <person name="Bechner M."/>
            <person name="Brzezinski M.A."/>
            <person name="Chaal B.K."/>
            <person name="Chiovitti A."/>
            <person name="Davis A.K."/>
            <person name="Demarest M.S."/>
            <person name="Detter J.C."/>
            <person name="Glavina T."/>
            <person name="Goodstein D."/>
            <person name="Hadi M.Z."/>
            <person name="Hellsten U."/>
            <person name="Hildebrand M."/>
            <person name="Jenkins B.D."/>
            <person name="Jurka J."/>
            <person name="Kapitonov V.V."/>
            <person name="Kroger N."/>
            <person name="Lau W.W."/>
            <person name="Lane T.W."/>
            <person name="Larimer F.W."/>
            <person name="Lippmeier J.C."/>
            <person name="Lucas S."/>
            <person name="Medina M."/>
            <person name="Montsant A."/>
            <person name="Obornik M."/>
            <person name="Parker M.S."/>
            <person name="Palenik B."/>
            <person name="Pazour G.J."/>
            <person name="Richardson P.M."/>
            <person name="Rynearson T.A."/>
            <person name="Saito M.A."/>
            <person name="Schwartz D.C."/>
            <person name="Thamatrakoln K."/>
            <person name="Valentin K."/>
            <person name="Vardi A."/>
            <person name="Wilkerson F.P."/>
            <person name="Rokhsar D.S."/>
        </authorList>
    </citation>
    <scope>NUCLEOTIDE SEQUENCE [LARGE SCALE GENOMIC DNA]</scope>
    <source>
        <strain evidence="6 7">CCMP1335</strain>
    </source>
</reference>
<reference evidence="6 7" key="2">
    <citation type="journal article" date="2008" name="Nature">
        <title>The Phaeodactylum genome reveals the evolutionary history of diatom genomes.</title>
        <authorList>
            <person name="Bowler C."/>
            <person name="Allen A.E."/>
            <person name="Badger J.H."/>
            <person name="Grimwood J."/>
            <person name="Jabbari K."/>
            <person name="Kuo A."/>
            <person name="Maheswari U."/>
            <person name="Martens C."/>
            <person name="Maumus F."/>
            <person name="Otillar R.P."/>
            <person name="Rayko E."/>
            <person name="Salamov A."/>
            <person name="Vandepoele K."/>
            <person name="Beszteri B."/>
            <person name="Gruber A."/>
            <person name="Heijde M."/>
            <person name="Katinka M."/>
            <person name="Mock T."/>
            <person name="Valentin K."/>
            <person name="Verret F."/>
            <person name="Berges J.A."/>
            <person name="Brownlee C."/>
            <person name="Cadoret J.P."/>
            <person name="Chiovitti A."/>
            <person name="Choi C.J."/>
            <person name="Coesel S."/>
            <person name="De Martino A."/>
            <person name="Detter J.C."/>
            <person name="Durkin C."/>
            <person name="Falciatore A."/>
            <person name="Fournet J."/>
            <person name="Haruta M."/>
            <person name="Huysman M.J."/>
            <person name="Jenkins B.D."/>
            <person name="Jiroutova K."/>
            <person name="Jorgensen R.E."/>
            <person name="Joubert Y."/>
            <person name="Kaplan A."/>
            <person name="Kroger N."/>
            <person name="Kroth P.G."/>
            <person name="La Roche J."/>
            <person name="Lindquist E."/>
            <person name="Lommer M."/>
            <person name="Martin-Jezequel V."/>
            <person name="Lopez P.J."/>
            <person name="Lucas S."/>
            <person name="Mangogna M."/>
            <person name="McGinnis K."/>
            <person name="Medlin L.K."/>
            <person name="Montsant A."/>
            <person name="Oudot-Le Secq M.P."/>
            <person name="Napoli C."/>
            <person name="Obornik M."/>
            <person name="Parker M.S."/>
            <person name="Petit J.L."/>
            <person name="Porcel B.M."/>
            <person name="Poulsen N."/>
            <person name="Robison M."/>
            <person name="Rychlewski L."/>
            <person name="Rynearson T.A."/>
            <person name="Schmutz J."/>
            <person name="Shapiro H."/>
            <person name="Siaut M."/>
            <person name="Stanley M."/>
            <person name="Sussman M.R."/>
            <person name="Taylor A.R."/>
            <person name="Vardi A."/>
            <person name="von Dassow P."/>
            <person name="Vyverman W."/>
            <person name="Willis A."/>
            <person name="Wyrwicz L.S."/>
            <person name="Rokhsar D.S."/>
            <person name="Weissenbach J."/>
            <person name="Armbrust E.V."/>
            <person name="Green B.R."/>
            <person name="Van de Peer Y."/>
            <person name="Grigoriev I.V."/>
        </authorList>
    </citation>
    <scope>NUCLEOTIDE SEQUENCE [LARGE SCALE GENOMIC DNA]</scope>
    <source>
        <strain evidence="6 7">CCMP1335</strain>
    </source>
</reference>
<keyword evidence="5" id="KW-0472">Membrane</keyword>
<feature type="region of interest" description="Disordered" evidence="4">
    <location>
        <begin position="1"/>
        <end position="46"/>
    </location>
</feature>
<sequence length="910" mass="101137">MSTSASDPNGSVDASGGDAGTDSVRHKRNYSEVMQDRSHTQAGNNARIQQIMAGTGDDLAPTNAVVHEHTLGPSAAPLLSTGNSARKLISEYEEKINSLAKESAPDHTVYFSTVHSKTKGDVLVERTKKTKAGDASVGSSESVATDKQTFIPSTFVNSTISQFEERLRAKFDKIDDKEEPKAVSASIQSTTPTATQPSCNSAQEEENEALLKRQAIRAIMHDTSLTPRERSLRLSSVDNSISVRFERMVEDEANELKRQTIRSIMQDSSLTADERIEWLQGLAMTEDAMEQRDRNDKEEEEEYGSGRGLSSSLQEHSVIDSSHYFSQQSQLSSHAEERDDNYGLAIATAIAQDDEPEYIYNAIEYEPDSKPPLHRNRRFRVYTCFALFVVLVIVTTVTVLVTVLSKEDEVTNEYITKVEGPTTMPTTSPTTGREDSGIIEQLEAGVLLRGETFDRMADEDPRILALDWILHGDGMQLVSDDVNLYQRYALAVIAYAFDSEAWFVCGKRDINATTSECEVYDYIKNVTETFGVWLSSTDECGWYGVTCSDDGIVRGVELINNDLIGSIPHELTALNYLQLLALQGNCIFGTLPPELSQLNSLLSLELHENGLSGELPVEYYEGLDNLQLFNVARQYGVDHECTKSNGTIVNPSFRLGGLVLPQELNTGLTGKLNESIGKWRSMKGLYLFNNAFDGMISSEIGRLRYLTFLRINDNFIESSVPSEVTKLRKLRDFRINDNFILSTLPDGLGDMNDIEFFDVSGNSMFGQIPDSLYNMTKLKMLRLDSTLMAEDPWIVTSEEGFTGSISTRIGELQDMRQLLLSYNPLTGSIPTEIGLLEGLEVMRIHMTNIMGTMPLEVCLLRDKKLNSESNANGVLYADCRPNNRTEMPYVKCECCTDCCDHSTAVCIADD</sequence>
<dbReference type="KEGG" id="tps:THAPSDRAFT_4322"/>
<feature type="compositionally biased region" description="Polar residues" evidence="4">
    <location>
        <begin position="185"/>
        <end position="201"/>
    </location>
</feature>
<proteinExistence type="predicted"/>
<keyword evidence="5" id="KW-1133">Transmembrane helix</keyword>
<feature type="region of interest" description="Disordered" evidence="4">
    <location>
        <begin position="286"/>
        <end position="312"/>
    </location>
</feature>
<dbReference type="InterPro" id="IPR053211">
    <property type="entry name" value="DNA_repair-toleration"/>
</dbReference>
<dbReference type="InterPro" id="IPR032675">
    <property type="entry name" value="LRR_dom_sf"/>
</dbReference>
<protein>
    <recommendedName>
        <fullName evidence="8">Leucine-rich repeat-containing N-terminal plant-type domain-containing protein</fullName>
    </recommendedName>
</protein>
<dbReference type="Proteomes" id="UP000001449">
    <property type="component" value="Chromosome 4"/>
</dbReference>
<dbReference type="PANTHER" id="PTHR48060">
    <property type="entry name" value="DNA DAMAGE-REPAIR/TOLERATION PROTEIN DRT100"/>
    <property type="match status" value="1"/>
</dbReference>
<evidence type="ECO:0000256" key="1">
    <source>
        <dbReference type="ARBA" id="ARBA00022614"/>
    </source>
</evidence>
<dbReference type="InParanoid" id="B8C1J8"/>
<evidence type="ECO:0000256" key="3">
    <source>
        <dbReference type="ARBA" id="ARBA00022737"/>
    </source>
</evidence>
<keyword evidence="2" id="KW-0732">Signal</keyword>
<dbReference type="AlphaFoldDB" id="B8C1J8"/>
<evidence type="ECO:0000256" key="4">
    <source>
        <dbReference type="SAM" id="MobiDB-lite"/>
    </source>
</evidence>
<accession>B8C1J8</accession>
<feature type="transmembrane region" description="Helical" evidence="5">
    <location>
        <begin position="379"/>
        <end position="404"/>
    </location>
</feature>
<dbReference type="HOGENOM" id="CLU_319473_0_0_1"/>
<dbReference type="GO" id="GO:0005886">
    <property type="term" value="C:plasma membrane"/>
    <property type="evidence" value="ECO:0000318"/>
    <property type="project" value="GO_Central"/>
</dbReference>
<evidence type="ECO:0000313" key="7">
    <source>
        <dbReference type="Proteomes" id="UP000001449"/>
    </source>
</evidence>
<dbReference type="GO" id="GO:0038023">
    <property type="term" value="F:signaling receptor activity"/>
    <property type="evidence" value="ECO:0000318"/>
    <property type="project" value="GO_Central"/>
</dbReference>
<evidence type="ECO:0008006" key="8">
    <source>
        <dbReference type="Google" id="ProtNLM"/>
    </source>
</evidence>
<dbReference type="SUPFAM" id="SSF52058">
    <property type="entry name" value="L domain-like"/>
    <property type="match status" value="2"/>
</dbReference>
<feature type="region of interest" description="Disordered" evidence="4">
    <location>
        <begin position="178"/>
        <end position="201"/>
    </location>
</feature>
<dbReference type="STRING" id="35128.B8C1J8"/>
<dbReference type="PANTHER" id="PTHR48060:SF24">
    <property type="entry name" value="NON-SPECIFIC SERINE_THREONINE PROTEIN KINASE"/>
    <property type="match status" value="1"/>
</dbReference>
<dbReference type="PaxDb" id="35128-Thaps4322"/>
<dbReference type="eggNOG" id="ENOG502TN9S">
    <property type="taxonomic scope" value="Eukaryota"/>
</dbReference>
<dbReference type="Gene3D" id="3.80.10.10">
    <property type="entry name" value="Ribonuclease Inhibitor"/>
    <property type="match status" value="2"/>
</dbReference>
<evidence type="ECO:0000256" key="5">
    <source>
        <dbReference type="SAM" id="Phobius"/>
    </source>
</evidence>
<dbReference type="EMBL" id="CM000641">
    <property type="protein sequence ID" value="EED92792.1"/>
    <property type="molecule type" value="Genomic_DNA"/>
</dbReference>
<organism evidence="6 7">
    <name type="scientific">Thalassiosira pseudonana</name>
    <name type="common">Marine diatom</name>
    <name type="synonym">Cyclotella nana</name>
    <dbReference type="NCBI Taxonomy" id="35128"/>
    <lineage>
        <taxon>Eukaryota</taxon>
        <taxon>Sar</taxon>
        <taxon>Stramenopiles</taxon>
        <taxon>Ochrophyta</taxon>
        <taxon>Bacillariophyta</taxon>
        <taxon>Coscinodiscophyceae</taxon>
        <taxon>Thalassiosirophycidae</taxon>
        <taxon>Thalassiosirales</taxon>
        <taxon>Thalassiosiraceae</taxon>
        <taxon>Thalassiosira</taxon>
    </lineage>
</organism>
<dbReference type="GeneID" id="7452644"/>
<keyword evidence="1" id="KW-0433">Leucine-rich repeat</keyword>
<dbReference type="RefSeq" id="XP_002289255.1">
    <property type="nucleotide sequence ID" value="XM_002289219.1"/>
</dbReference>
<gene>
    <name evidence="6" type="ORF">THAPSDRAFT_4322</name>
</gene>
<evidence type="ECO:0000256" key="2">
    <source>
        <dbReference type="ARBA" id="ARBA00022729"/>
    </source>
</evidence>
<keyword evidence="3" id="KW-0677">Repeat</keyword>
<evidence type="ECO:0000313" key="6">
    <source>
        <dbReference type="EMBL" id="EED92792.1"/>
    </source>
</evidence>